<accession>A0A0A9E002</accession>
<sequence>MFAPTRWRRLRWRTDTATPRWWRRWRGQWRRRWR</sequence>
<evidence type="ECO:0000313" key="1">
    <source>
        <dbReference type="EMBL" id="JAD93381.1"/>
    </source>
</evidence>
<reference evidence="1" key="2">
    <citation type="journal article" date="2015" name="Data Brief">
        <title>Shoot transcriptome of the giant reed, Arundo donax.</title>
        <authorList>
            <person name="Barrero R.A."/>
            <person name="Guerrero F.D."/>
            <person name="Moolhuijzen P."/>
            <person name="Goolsby J.A."/>
            <person name="Tidwell J."/>
            <person name="Bellgard S.E."/>
            <person name="Bellgard M.I."/>
        </authorList>
    </citation>
    <scope>NUCLEOTIDE SEQUENCE</scope>
    <source>
        <tissue evidence="1">Shoot tissue taken approximately 20 cm above the soil surface</tissue>
    </source>
</reference>
<dbReference type="AlphaFoldDB" id="A0A0A9E002"/>
<proteinExistence type="predicted"/>
<protein>
    <submittedName>
        <fullName evidence="1">Uncharacterized protein</fullName>
    </submittedName>
</protein>
<dbReference type="EMBL" id="GBRH01204514">
    <property type="protein sequence ID" value="JAD93381.1"/>
    <property type="molecule type" value="Transcribed_RNA"/>
</dbReference>
<reference evidence="1" key="1">
    <citation type="submission" date="2014-09" db="EMBL/GenBank/DDBJ databases">
        <authorList>
            <person name="Magalhaes I.L.F."/>
            <person name="Oliveira U."/>
            <person name="Santos F.R."/>
            <person name="Vidigal T.H.D.A."/>
            <person name="Brescovit A.D."/>
            <person name="Santos A.J."/>
        </authorList>
    </citation>
    <scope>NUCLEOTIDE SEQUENCE</scope>
    <source>
        <tissue evidence="1">Shoot tissue taken approximately 20 cm above the soil surface</tissue>
    </source>
</reference>
<name>A0A0A9E002_ARUDO</name>
<organism evidence="1">
    <name type="scientific">Arundo donax</name>
    <name type="common">Giant reed</name>
    <name type="synonym">Donax arundinaceus</name>
    <dbReference type="NCBI Taxonomy" id="35708"/>
    <lineage>
        <taxon>Eukaryota</taxon>
        <taxon>Viridiplantae</taxon>
        <taxon>Streptophyta</taxon>
        <taxon>Embryophyta</taxon>
        <taxon>Tracheophyta</taxon>
        <taxon>Spermatophyta</taxon>
        <taxon>Magnoliopsida</taxon>
        <taxon>Liliopsida</taxon>
        <taxon>Poales</taxon>
        <taxon>Poaceae</taxon>
        <taxon>PACMAD clade</taxon>
        <taxon>Arundinoideae</taxon>
        <taxon>Arundineae</taxon>
        <taxon>Arundo</taxon>
    </lineage>
</organism>